<keyword evidence="1" id="KW-0812">Transmembrane</keyword>
<protein>
    <submittedName>
        <fullName evidence="2">Uncharacterized protein</fullName>
    </submittedName>
</protein>
<proteinExistence type="predicted"/>
<feature type="transmembrane region" description="Helical" evidence="1">
    <location>
        <begin position="33"/>
        <end position="54"/>
    </location>
</feature>
<evidence type="ECO:0000313" key="2">
    <source>
        <dbReference type="EMBL" id="KKM96395.1"/>
    </source>
</evidence>
<evidence type="ECO:0000256" key="1">
    <source>
        <dbReference type="SAM" id="Phobius"/>
    </source>
</evidence>
<dbReference type="AlphaFoldDB" id="A0A0F9P5S6"/>
<dbReference type="EMBL" id="LAZR01005888">
    <property type="protein sequence ID" value="KKM96395.1"/>
    <property type="molecule type" value="Genomic_DNA"/>
</dbReference>
<organism evidence="2">
    <name type="scientific">marine sediment metagenome</name>
    <dbReference type="NCBI Taxonomy" id="412755"/>
    <lineage>
        <taxon>unclassified sequences</taxon>
        <taxon>metagenomes</taxon>
        <taxon>ecological metagenomes</taxon>
    </lineage>
</organism>
<keyword evidence="1" id="KW-0472">Membrane</keyword>
<gene>
    <name evidence="2" type="ORF">LCGC14_1178650</name>
</gene>
<name>A0A0F9P5S6_9ZZZZ</name>
<accession>A0A0F9P5S6</accession>
<comment type="caution">
    <text evidence="2">The sequence shown here is derived from an EMBL/GenBank/DDBJ whole genome shotgun (WGS) entry which is preliminary data.</text>
</comment>
<sequence>MGLVLTIIYVAIGVSLANHMEYTDGLKGIQAPARFFVLAAAWPLLVFYCLKCLADGTATLRRRG</sequence>
<keyword evidence="1" id="KW-1133">Transmembrane helix</keyword>
<reference evidence="2" key="1">
    <citation type="journal article" date="2015" name="Nature">
        <title>Complex archaea that bridge the gap between prokaryotes and eukaryotes.</title>
        <authorList>
            <person name="Spang A."/>
            <person name="Saw J.H."/>
            <person name="Jorgensen S.L."/>
            <person name="Zaremba-Niedzwiedzka K."/>
            <person name="Martijn J."/>
            <person name="Lind A.E."/>
            <person name="van Eijk R."/>
            <person name="Schleper C."/>
            <person name="Guy L."/>
            <person name="Ettema T.J."/>
        </authorList>
    </citation>
    <scope>NUCLEOTIDE SEQUENCE</scope>
</reference>